<organism evidence="2 3">
    <name type="scientific">Rotaria sordida</name>
    <dbReference type="NCBI Taxonomy" id="392033"/>
    <lineage>
        <taxon>Eukaryota</taxon>
        <taxon>Metazoa</taxon>
        <taxon>Spiralia</taxon>
        <taxon>Gnathifera</taxon>
        <taxon>Rotifera</taxon>
        <taxon>Eurotatoria</taxon>
        <taxon>Bdelloidea</taxon>
        <taxon>Philodinida</taxon>
        <taxon>Philodinidae</taxon>
        <taxon>Rotaria</taxon>
    </lineage>
</organism>
<protein>
    <recommendedName>
        <fullName evidence="1">PARG catalytic Macro domain-containing protein</fullName>
    </recommendedName>
</protein>
<dbReference type="GO" id="GO:0005634">
    <property type="term" value="C:nucleus"/>
    <property type="evidence" value="ECO:0007669"/>
    <property type="project" value="TreeGrafter"/>
</dbReference>
<dbReference type="Pfam" id="PF05028">
    <property type="entry name" value="PARG_cat_C"/>
    <property type="match status" value="1"/>
</dbReference>
<dbReference type="GO" id="GO:0004649">
    <property type="term" value="F:poly(ADP-ribose) glycohydrolase activity"/>
    <property type="evidence" value="ECO:0007669"/>
    <property type="project" value="InterPro"/>
</dbReference>
<dbReference type="EMBL" id="CAJNOL010000177">
    <property type="protein sequence ID" value="CAF0910143.1"/>
    <property type="molecule type" value="Genomic_DNA"/>
</dbReference>
<dbReference type="GO" id="GO:0009225">
    <property type="term" value="P:nucleotide-sugar metabolic process"/>
    <property type="evidence" value="ECO:0007669"/>
    <property type="project" value="TreeGrafter"/>
</dbReference>
<accession>A0A814A656</accession>
<dbReference type="GO" id="GO:0005737">
    <property type="term" value="C:cytoplasm"/>
    <property type="evidence" value="ECO:0007669"/>
    <property type="project" value="TreeGrafter"/>
</dbReference>
<dbReference type="PANTHER" id="PTHR12837:SF0">
    <property type="entry name" value="POLY(ADP-RIBOSE) GLYCOHYDROLASE"/>
    <property type="match status" value="1"/>
</dbReference>
<feature type="domain" description="PARG catalytic Macro" evidence="1">
    <location>
        <begin position="238"/>
        <end position="353"/>
    </location>
</feature>
<sequence length="392" mass="45241">MATRSHTRFTDDIFCTPAPTTSNIQVKTIDILRNEIFFSNLYEEYRQGLFAAEELNSKDLYENYLPNFENQNKLFIFDLLNNKHKYLPSPNKSILITRWKPFIPIIESNSQLSTIIKFQDDIFNYKSDGNIQTIEWYLNFANNDLFAYYGGPLLAQDELQVLECVELASLRQYLSQTINTVGSRTVGSDAHNNKSVPTPILISNTERVIDLDTKDIYGNAFARANKEQLQHAFKLVDPPQIVNLIAIEAPSNGEGCYTYEQINYILTNCYTGFKAAQILAHKTYEMNRYASNSDHQRPSHNETNNFRTIIHTGWWGCGAYGNNRQIMLITQMLAAHWAQIDEIIFHTQNNEHSKDIAIAQTVFEKLKDEQQVKEVINKIIKLNLEWEKSNNT</sequence>
<dbReference type="InterPro" id="IPR007724">
    <property type="entry name" value="Poly_GlycHdrlase"/>
</dbReference>
<dbReference type="GO" id="GO:1990966">
    <property type="term" value="P:ATP generation from poly-ADP-D-ribose"/>
    <property type="evidence" value="ECO:0007669"/>
    <property type="project" value="TreeGrafter"/>
</dbReference>
<evidence type="ECO:0000313" key="3">
    <source>
        <dbReference type="Proteomes" id="UP000663870"/>
    </source>
</evidence>
<evidence type="ECO:0000259" key="1">
    <source>
        <dbReference type="Pfam" id="PF05028"/>
    </source>
</evidence>
<dbReference type="PANTHER" id="PTHR12837">
    <property type="entry name" value="POLY ADP-RIBOSE GLYCOHYDROLASE"/>
    <property type="match status" value="1"/>
</dbReference>
<keyword evidence="3" id="KW-1185">Reference proteome</keyword>
<name>A0A814A656_9BILA</name>
<dbReference type="AlphaFoldDB" id="A0A814A656"/>
<gene>
    <name evidence="2" type="ORF">JXQ802_LOCUS9602</name>
</gene>
<dbReference type="GO" id="GO:0006282">
    <property type="term" value="P:regulation of DNA repair"/>
    <property type="evidence" value="ECO:0007669"/>
    <property type="project" value="InterPro"/>
</dbReference>
<dbReference type="GO" id="GO:0005975">
    <property type="term" value="P:carbohydrate metabolic process"/>
    <property type="evidence" value="ECO:0007669"/>
    <property type="project" value="InterPro"/>
</dbReference>
<proteinExistence type="predicted"/>
<comment type="caution">
    <text evidence="2">The sequence shown here is derived from an EMBL/GenBank/DDBJ whole genome shotgun (WGS) entry which is preliminary data.</text>
</comment>
<reference evidence="2" key="1">
    <citation type="submission" date="2021-02" db="EMBL/GenBank/DDBJ databases">
        <authorList>
            <person name="Nowell W R."/>
        </authorList>
    </citation>
    <scope>NUCLEOTIDE SEQUENCE</scope>
</reference>
<evidence type="ECO:0000313" key="2">
    <source>
        <dbReference type="EMBL" id="CAF0910143.1"/>
    </source>
</evidence>
<dbReference type="Proteomes" id="UP000663870">
    <property type="component" value="Unassembled WGS sequence"/>
</dbReference>
<dbReference type="InterPro" id="IPR046372">
    <property type="entry name" value="PARG_cat_C"/>
</dbReference>